<sequence length="261" mass="25171">MAVFLGAVVRLSPEAVVRLRVRAAARLCSGTVVWLSFSAAIKLSPGVPVREVVSLRGVAFLGLFRLVGDAGVSGCATSGAAAGTGGVAELTEGVGVPPELTGPVGSAAPGVTGATAPTGRPGCSTGVPSPPRRWSVGAVPVVAALVAAVPLSAPLVDSGAAGVLPVVACLVDRAVCCPSGACRAVEVLRFRGRSAAVVSAVTCPVISCSPAVPPAAVPPLGLAPASSRPVGTPAGPVPPGSVGVPALPDALLAGRGWRGSG</sequence>
<dbReference type="RefSeq" id="WP_179802319.1">
    <property type="nucleotide sequence ID" value="NZ_JACCCQ010000001.1"/>
</dbReference>
<organism evidence="1 2">
    <name type="scientific">Micromonospora purpureochromogenes</name>
    <dbReference type="NCBI Taxonomy" id="47872"/>
    <lineage>
        <taxon>Bacteria</taxon>
        <taxon>Bacillati</taxon>
        <taxon>Actinomycetota</taxon>
        <taxon>Actinomycetes</taxon>
        <taxon>Micromonosporales</taxon>
        <taxon>Micromonosporaceae</taxon>
        <taxon>Micromonospora</taxon>
    </lineage>
</organism>
<comment type="caution">
    <text evidence="1">The sequence shown here is derived from an EMBL/GenBank/DDBJ whole genome shotgun (WGS) entry which is preliminary data.</text>
</comment>
<gene>
    <name evidence="1" type="ORF">HDA35_001725</name>
</gene>
<keyword evidence="2" id="KW-1185">Reference proteome</keyword>
<dbReference type="Proteomes" id="UP000631553">
    <property type="component" value="Unassembled WGS sequence"/>
</dbReference>
<accession>A0ABX2RHB0</accession>
<dbReference type="EMBL" id="JACCCQ010000001">
    <property type="protein sequence ID" value="NYF55894.1"/>
    <property type="molecule type" value="Genomic_DNA"/>
</dbReference>
<protein>
    <submittedName>
        <fullName evidence="1">Uncharacterized protein</fullName>
    </submittedName>
</protein>
<evidence type="ECO:0000313" key="1">
    <source>
        <dbReference type="EMBL" id="NYF55894.1"/>
    </source>
</evidence>
<proteinExistence type="predicted"/>
<reference evidence="1 2" key="1">
    <citation type="submission" date="2020-07" db="EMBL/GenBank/DDBJ databases">
        <title>Sequencing the genomes of 1000 actinobacteria strains.</title>
        <authorList>
            <person name="Klenk H.-P."/>
        </authorList>
    </citation>
    <scope>NUCLEOTIDE SEQUENCE [LARGE SCALE GENOMIC DNA]</scope>
    <source>
        <strain evidence="1 2">DSM 43814</strain>
    </source>
</reference>
<name>A0ABX2RHB0_9ACTN</name>
<evidence type="ECO:0000313" key="2">
    <source>
        <dbReference type="Proteomes" id="UP000631553"/>
    </source>
</evidence>